<accession>A0A9N9MRX0</accession>
<dbReference type="GO" id="GO:0019991">
    <property type="term" value="P:septate junction assembly"/>
    <property type="evidence" value="ECO:0007669"/>
    <property type="project" value="InterPro"/>
</dbReference>
<dbReference type="PANTHER" id="PTHR36692">
    <property type="entry name" value="PROTEIN SNAKESKIN"/>
    <property type="match status" value="1"/>
</dbReference>
<keyword evidence="4 6" id="KW-0472">Membrane</keyword>
<feature type="transmembrane region" description="Helical" evidence="6">
    <location>
        <begin position="68"/>
        <end position="92"/>
    </location>
</feature>
<name>A0A9N9MRX0_9CUCU</name>
<evidence type="ECO:0000259" key="7">
    <source>
        <dbReference type="Pfam" id="PF01284"/>
    </source>
</evidence>
<keyword evidence="3 6" id="KW-1133">Transmembrane helix</keyword>
<dbReference type="AlphaFoldDB" id="A0A9N9MRX0"/>
<reference evidence="8" key="1">
    <citation type="submission" date="2022-01" db="EMBL/GenBank/DDBJ databases">
        <authorList>
            <person name="King R."/>
        </authorList>
    </citation>
    <scope>NUCLEOTIDE SEQUENCE</scope>
</reference>
<evidence type="ECO:0000256" key="4">
    <source>
        <dbReference type="ARBA" id="ARBA00023136"/>
    </source>
</evidence>
<evidence type="ECO:0000313" key="9">
    <source>
        <dbReference type="Proteomes" id="UP001152799"/>
    </source>
</evidence>
<dbReference type="InterPro" id="IPR038976">
    <property type="entry name" value="Ssk"/>
</dbReference>
<keyword evidence="9" id="KW-1185">Reference proteome</keyword>
<feature type="domain" description="MARVEL" evidence="7">
    <location>
        <begin position="37"/>
        <end position="162"/>
    </location>
</feature>
<evidence type="ECO:0000256" key="6">
    <source>
        <dbReference type="SAM" id="Phobius"/>
    </source>
</evidence>
<organism evidence="8 9">
    <name type="scientific">Ceutorhynchus assimilis</name>
    <name type="common">cabbage seed weevil</name>
    <dbReference type="NCBI Taxonomy" id="467358"/>
    <lineage>
        <taxon>Eukaryota</taxon>
        <taxon>Metazoa</taxon>
        <taxon>Ecdysozoa</taxon>
        <taxon>Arthropoda</taxon>
        <taxon>Hexapoda</taxon>
        <taxon>Insecta</taxon>
        <taxon>Pterygota</taxon>
        <taxon>Neoptera</taxon>
        <taxon>Endopterygota</taxon>
        <taxon>Coleoptera</taxon>
        <taxon>Polyphaga</taxon>
        <taxon>Cucujiformia</taxon>
        <taxon>Curculionidae</taxon>
        <taxon>Ceutorhynchinae</taxon>
        <taxon>Ceutorhynchus</taxon>
    </lineage>
</organism>
<dbReference type="GO" id="GO:0005886">
    <property type="term" value="C:plasma membrane"/>
    <property type="evidence" value="ECO:0007669"/>
    <property type="project" value="TreeGrafter"/>
</dbReference>
<evidence type="ECO:0000256" key="1">
    <source>
        <dbReference type="ARBA" id="ARBA00004141"/>
    </source>
</evidence>
<dbReference type="PANTHER" id="PTHR36692:SF2">
    <property type="entry name" value="GEO12064P1"/>
    <property type="match status" value="1"/>
</dbReference>
<feature type="compositionally biased region" description="Basic and acidic residues" evidence="5">
    <location>
        <begin position="11"/>
        <end position="21"/>
    </location>
</feature>
<dbReference type="EMBL" id="OU892279">
    <property type="protein sequence ID" value="CAG9765823.1"/>
    <property type="molecule type" value="Genomic_DNA"/>
</dbReference>
<feature type="transmembrane region" description="Helical" evidence="6">
    <location>
        <begin position="38"/>
        <end position="56"/>
    </location>
</feature>
<keyword evidence="2 6" id="KW-0812">Transmembrane</keyword>
<sequence length="171" mass="19641">MSQLINTTEKQVTDSENKLEDEQDKSTMRTFFRRRWQLCAKSLELILCILCIGLIMEPVKKSDTARVPLHHLALIFPTFIGYLLIVLLCLLAKILGDKIPYRTGFIFSVVASCLFFVSGILLAVDRRKPFMDFQPLPYVFKLLASSAAFSFVTAIIFSVEAVYVWKFREDF</sequence>
<protein>
    <recommendedName>
        <fullName evidence="7">MARVEL domain-containing protein</fullName>
    </recommendedName>
</protein>
<comment type="subcellular location">
    <subcellularLocation>
        <location evidence="1">Membrane</location>
        <topology evidence="1">Multi-pass membrane protein</topology>
    </subcellularLocation>
</comment>
<proteinExistence type="predicted"/>
<feature type="transmembrane region" description="Helical" evidence="6">
    <location>
        <begin position="104"/>
        <end position="124"/>
    </location>
</feature>
<evidence type="ECO:0000256" key="2">
    <source>
        <dbReference type="ARBA" id="ARBA00022692"/>
    </source>
</evidence>
<dbReference type="InterPro" id="IPR008253">
    <property type="entry name" value="Marvel"/>
</dbReference>
<feature type="compositionally biased region" description="Polar residues" evidence="5">
    <location>
        <begin position="1"/>
        <end position="10"/>
    </location>
</feature>
<dbReference type="OrthoDB" id="8187586at2759"/>
<feature type="region of interest" description="Disordered" evidence="5">
    <location>
        <begin position="1"/>
        <end position="21"/>
    </location>
</feature>
<evidence type="ECO:0000313" key="8">
    <source>
        <dbReference type="EMBL" id="CAG9765823.1"/>
    </source>
</evidence>
<evidence type="ECO:0000256" key="5">
    <source>
        <dbReference type="SAM" id="MobiDB-lite"/>
    </source>
</evidence>
<gene>
    <name evidence="8" type="ORF">CEUTPL_LOCUS6426</name>
</gene>
<feature type="transmembrane region" description="Helical" evidence="6">
    <location>
        <begin position="144"/>
        <end position="165"/>
    </location>
</feature>
<evidence type="ECO:0000256" key="3">
    <source>
        <dbReference type="ARBA" id="ARBA00022989"/>
    </source>
</evidence>
<dbReference type="Pfam" id="PF01284">
    <property type="entry name" value="MARVEL"/>
    <property type="match status" value="1"/>
</dbReference>
<dbReference type="Proteomes" id="UP001152799">
    <property type="component" value="Chromosome 3"/>
</dbReference>